<dbReference type="InterPro" id="IPR001584">
    <property type="entry name" value="Integrase_cat-core"/>
</dbReference>
<organism evidence="3 4">
    <name type="scientific">Microbispora corallina</name>
    <dbReference type="NCBI Taxonomy" id="83302"/>
    <lineage>
        <taxon>Bacteria</taxon>
        <taxon>Bacillati</taxon>
        <taxon>Actinomycetota</taxon>
        <taxon>Actinomycetes</taxon>
        <taxon>Streptosporangiales</taxon>
        <taxon>Streptosporangiaceae</taxon>
        <taxon>Microbispora</taxon>
    </lineage>
</organism>
<sequence length="265" mass="29773">MSESGYYAWRTRPPSARALRHAWLTDMIREVHTASRGVYGGRRVHAELTLGRGIAVGYGAVAMLMHRAGIKGLPGTRRRRPIPQVPTATDMVDRLFARGGPNQLWVTDITEHPTREGKVYCCVVLDVYSRRVVGWSIDSAQTAALVTNALGMAIHNRTPQAGTVIHSDHGVQYTSWAFTERAKASGLVPSMGSIGDCYDNAVIESFWGRMQTELLNRQRWKTRIELANAIFEYLEIFHNRQRRHSALGMLTPIEYEMLHSNTQLA</sequence>
<dbReference type="SUPFAM" id="SSF53098">
    <property type="entry name" value="Ribonuclease H-like"/>
    <property type="match status" value="1"/>
</dbReference>
<keyword evidence="4" id="KW-1185">Reference proteome</keyword>
<comment type="function">
    <text evidence="1">Involved in the transposition of the insertion sequence.</text>
</comment>
<comment type="caution">
    <text evidence="3">The sequence shown here is derived from an EMBL/GenBank/DDBJ whole genome shotgun (WGS) entry which is preliminary data.</text>
</comment>
<protein>
    <submittedName>
        <fullName evidence="3">Transposase</fullName>
    </submittedName>
</protein>
<dbReference type="EMBL" id="BOOC01000039">
    <property type="protein sequence ID" value="GIH43441.1"/>
    <property type="molecule type" value="Genomic_DNA"/>
</dbReference>
<dbReference type="InterPro" id="IPR050900">
    <property type="entry name" value="Transposase_IS3/IS150/IS904"/>
</dbReference>
<accession>A0ABQ4G8N1</accession>
<proteinExistence type="predicted"/>
<dbReference type="Gene3D" id="3.30.420.10">
    <property type="entry name" value="Ribonuclease H-like superfamily/Ribonuclease H"/>
    <property type="match status" value="1"/>
</dbReference>
<evidence type="ECO:0000259" key="2">
    <source>
        <dbReference type="PROSITE" id="PS50994"/>
    </source>
</evidence>
<dbReference type="Proteomes" id="UP000603904">
    <property type="component" value="Unassembled WGS sequence"/>
</dbReference>
<gene>
    <name evidence="3" type="ORF">Mco01_64410</name>
</gene>
<feature type="domain" description="Integrase catalytic" evidence="2">
    <location>
        <begin position="97"/>
        <end position="260"/>
    </location>
</feature>
<dbReference type="PANTHER" id="PTHR46889:SF4">
    <property type="entry name" value="TRANSPOSASE INSO FOR INSERTION SEQUENCE ELEMENT IS911B-RELATED"/>
    <property type="match status" value="1"/>
</dbReference>
<dbReference type="InterPro" id="IPR012337">
    <property type="entry name" value="RNaseH-like_sf"/>
</dbReference>
<dbReference type="InterPro" id="IPR036397">
    <property type="entry name" value="RNaseH_sf"/>
</dbReference>
<name>A0ABQ4G8N1_9ACTN</name>
<dbReference type="InterPro" id="IPR025948">
    <property type="entry name" value="HTH-like_dom"/>
</dbReference>
<dbReference type="PANTHER" id="PTHR46889">
    <property type="entry name" value="TRANSPOSASE INSF FOR INSERTION SEQUENCE IS3B-RELATED"/>
    <property type="match status" value="1"/>
</dbReference>
<evidence type="ECO:0000313" key="4">
    <source>
        <dbReference type="Proteomes" id="UP000603904"/>
    </source>
</evidence>
<reference evidence="3 4" key="1">
    <citation type="submission" date="2021-01" db="EMBL/GenBank/DDBJ databases">
        <title>Whole genome shotgun sequence of Microbispora corallina NBRC 16416.</title>
        <authorList>
            <person name="Komaki H."/>
            <person name="Tamura T."/>
        </authorList>
    </citation>
    <scope>NUCLEOTIDE SEQUENCE [LARGE SCALE GENOMIC DNA]</scope>
    <source>
        <strain evidence="3 4">NBRC 16416</strain>
    </source>
</reference>
<dbReference type="Pfam" id="PF13333">
    <property type="entry name" value="rve_2"/>
    <property type="match status" value="1"/>
</dbReference>
<dbReference type="NCBIfam" id="NF033516">
    <property type="entry name" value="transpos_IS3"/>
    <property type="match status" value="1"/>
</dbReference>
<dbReference type="InterPro" id="IPR048020">
    <property type="entry name" value="Transpos_IS3"/>
</dbReference>
<dbReference type="PROSITE" id="PS50994">
    <property type="entry name" value="INTEGRASE"/>
    <property type="match status" value="1"/>
</dbReference>
<evidence type="ECO:0000256" key="1">
    <source>
        <dbReference type="ARBA" id="ARBA00002286"/>
    </source>
</evidence>
<dbReference type="Pfam" id="PF00665">
    <property type="entry name" value="rve"/>
    <property type="match status" value="1"/>
</dbReference>
<dbReference type="Pfam" id="PF13276">
    <property type="entry name" value="HTH_21"/>
    <property type="match status" value="1"/>
</dbReference>
<evidence type="ECO:0000313" key="3">
    <source>
        <dbReference type="EMBL" id="GIH43441.1"/>
    </source>
</evidence>